<sequence length="52" mass="5504">MADELVDRIYEAAFVPELWSSALEAMIAATGPASGGMLVSDGANRRHNAANR</sequence>
<reference evidence="1 2" key="1">
    <citation type="submission" date="2018-06" db="EMBL/GenBank/DDBJ databases">
        <authorList>
            <consortium name="Pathogen Informatics"/>
            <person name="Doyle S."/>
        </authorList>
    </citation>
    <scope>NUCLEOTIDE SEQUENCE [LARGE SCALE GENOMIC DNA]</scope>
    <source>
        <strain evidence="1 2">NCTC10684</strain>
    </source>
</reference>
<dbReference type="AlphaFoldDB" id="A0A380WR42"/>
<dbReference type="EMBL" id="UFSM01000001">
    <property type="protein sequence ID" value="SUU91370.1"/>
    <property type="molecule type" value="Genomic_DNA"/>
</dbReference>
<organism evidence="1 2">
    <name type="scientific">Aminobacter aminovorans</name>
    <name type="common">Chelatobacter heintzii</name>
    <dbReference type="NCBI Taxonomy" id="83263"/>
    <lineage>
        <taxon>Bacteria</taxon>
        <taxon>Pseudomonadati</taxon>
        <taxon>Pseudomonadota</taxon>
        <taxon>Alphaproteobacteria</taxon>
        <taxon>Hyphomicrobiales</taxon>
        <taxon>Phyllobacteriaceae</taxon>
        <taxon>Aminobacter</taxon>
    </lineage>
</organism>
<dbReference type="RefSeq" id="WP_165915800.1">
    <property type="nucleotide sequence ID" value="NZ_BAAAVY010000037.1"/>
</dbReference>
<evidence type="ECO:0000313" key="1">
    <source>
        <dbReference type="EMBL" id="SUU91370.1"/>
    </source>
</evidence>
<evidence type="ECO:0000313" key="2">
    <source>
        <dbReference type="Proteomes" id="UP000254701"/>
    </source>
</evidence>
<proteinExistence type="predicted"/>
<protein>
    <submittedName>
        <fullName evidence="1">Uncharacterized protein</fullName>
    </submittedName>
</protein>
<accession>A0A380WR42</accession>
<dbReference type="Proteomes" id="UP000254701">
    <property type="component" value="Unassembled WGS sequence"/>
</dbReference>
<name>A0A380WR42_AMIAI</name>
<gene>
    <name evidence="1" type="ORF">NCTC10684_04634</name>
</gene>